<dbReference type="SUPFAM" id="SSF52980">
    <property type="entry name" value="Restriction endonuclease-like"/>
    <property type="match status" value="1"/>
</dbReference>
<organism evidence="2 3">
    <name type="scientific">Bifidobacterium primatium</name>
    <dbReference type="NCBI Taxonomy" id="2045438"/>
    <lineage>
        <taxon>Bacteria</taxon>
        <taxon>Bacillati</taxon>
        <taxon>Actinomycetota</taxon>
        <taxon>Actinomycetes</taxon>
        <taxon>Bifidobacteriales</taxon>
        <taxon>Bifidobacteriaceae</taxon>
        <taxon>Bifidobacterium</taxon>
    </lineage>
</organism>
<reference evidence="2 3" key="1">
    <citation type="submission" date="2017-10" db="EMBL/GenBank/DDBJ databases">
        <title>Draft genome sequences of strains TRE 1, TRE 9, TRE H and TRI 7, isolated from tamarins, belonging to four potential novel Bifidobacterium species.</title>
        <authorList>
            <person name="Mattarelli P."/>
            <person name="Modesto M."/>
            <person name="Puglisi E."/>
            <person name="Morelli L."/>
            <person name="Spezio C."/>
            <person name="Bonetti A."/>
            <person name="Sandri C."/>
        </authorList>
    </citation>
    <scope>NUCLEOTIDE SEQUENCE [LARGE SCALE GENOMIC DNA]</scope>
    <source>
        <strain evidence="3">TRE1</strain>
    </source>
</reference>
<accession>A0A2M9HAT7</accession>
<dbReference type="Gene3D" id="3.40.960.10">
    <property type="entry name" value="VSR Endonuclease"/>
    <property type="match status" value="1"/>
</dbReference>
<keyword evidence="2" id="KW-0255">Endonuclease</keyword>
<evidence type="ECO:0000259" key="1">
    <source>
        <dbReference type="Pfam" id="PF04480"/>
    </source>
</evidence>
<sequence>MPAYDKRNVAKARNLRKAMTPWERKLWHGYLRNRPEHFRRQKPIGPYIVDFSCNDAKLIIELDGGGHYTAEQQTYDQERTAFLNAKDFTVLRFTNIDIDRNFEDVCAVIDRELEQRRKH</sequence>
<dbReference type="InterPro" id="IPR047216">
    <property type="entry name" value="Endonuclease_DUF559_bact"/>
</dbReference>
<dbReference type="Pfam" id="PF04480">
    <property type="entry name" value="DUF559"/>
    <property type="match status" value="1"/>
</dbReference>
<dbReference type="OrthoDB" id="9798754at2"/>
<feature type="domain" description="DUF559" evidence="1">
    <location>
        <begin position="8"/>
        <end position="113"/>
    </location>
</feature>
<dbReference type="InterPro" id="IPR007569">
    <property type="entry name" value="DUF559"/>
</dbReference>
<dbReference type="GO" id="GO:0004519">
    <property type="term" value="F:endonuclease activity"/>
    <property type="evidence" value="ECO:0007669"/>
    <property type="project" value="UniProtKB-KW"/>
</dbReference>
<dbReference type="RefSeq" id="WP_100510068.1">
    <property type="nucleotide sequence ID" value="NZ_PEBI01000001.1"/>
</dbReference>
<keyword evidence="3" id="KW-1185">Reference proteome</keyword>
<dbReference type="EMBL" id="PEBI01000001">
    <property type="protein sequence ID" value="PJM73925.1"/>
    <property type="molecule type" value="Genomic_DNA"/>
</dbReference>
<dbReference type="PANTHER" id="PTHR38590">
    <property type="entry name" value="BLL0828 PROTEIN"/>
    <property type="match status" value="1"/>
</dbReference>
<dbReference type="PANTHER" id="PTHR38590:SF1">
    <property type="entry name" value="BLL0828 PROTEIN"/>
    <property type="match status" value="1"/>
</dbReference>
<comment type="caution">
    <text evidence="2">The sequence shown here is derived from an EMBL/GenBank/DDBJ whole genome shotgun (WGS) entry which is preliminary data.</text>
</comment>
<gene>
    <name evidence="2" type="ORF">CS006_01855</name>
</gene>
<dbReference type="AlphaFoldDB" id="A0A2M9HAT7"/>
<keyword evidence="2" id="KW-0540">Nuclease</keyword>
<dbReference type="InterPro" id="IPR011335">
    <property type="entry name" value="Restrct_endonuc-II-like"/>
</dbReference>
<proteinExistence type="predicted"/>
<protein>
    <submittedName>
        <fullName evidence="2">Endonuclease</fullName>
    </submittedName>
</protein>
<dbReference type="CDD" id="cd01038">
    <property type="entry name" value="Endonuclease_DUF559"/>
    <property type="match status" value="1"/>
</dbReference>
<dbReference type="Proteomes" id="UP000229095">
    <property type="component" value="Unassembled WGS sequence"/>
</dbReference>
<keyword evidence="2" id="KW-0378">Hydrolase</keyword>
<evidence type="ECO:0000313" key="3">
    <source>
        <dbReference type="Proteomes" id="UP000229095"/>
    </source>
</evidence>
<evidence type="ECO:0000313" key="2">
    <source>
        <dbReference type="EMBL" id="PJM73925.1"/>
    </source>
</evidence>
<name>A0A2M9HAT7_9BIFI</name>